<accession>A0A329LPR5</accession>
<dbReference type="OrthoDB" id="25753at2"/>
<keyword evidence="1" id="KW-1015">Disulfide bond</keyword>
<dbReference type="PANTHER" id="PTHR42852">
    <property type="entry name" value="THIOL:DISULFIDE INTERCHANGE PROTEIN DSBE"/>
    <property type="match status" value="1"/>
</dbReference>
<evidence type="ECO:0000256" key="2">
    <source>
        <dbReference type="SAM" id="SignalP"/>
    </source>
</evidence>
<dbReference type="Gene3D" id="3.40.30.10">
    <property type="entry name" value="Glutaredoxin"/>
    <property type="match status" value="1"/>
</dbReference>
<dbReference type="InterPro" id="IPR000866">
    <property type="entry name" value="AhpC/TSA"/>
</dbReference>
<dbReference type="GO" id="GO:0016209">
    <property type="term" value="F:antioxidant activity"/>
    <property type="evidence" value="ECO:0007669"/>
    <property type="project" value="InterPro"/>
</dbReference>
<evidence type="ECO:0000259" key="3">
    <source>
        <dbReference type="PROSITE" id="PS51352"/>
    </source>
</evidence>
<keyword evidence="2" id="KW-0732">Signal</keyword>
<dbReference type="PANTHER" id="PTHR42852:SF1">
    <property type="entry name" value="THIOREDOXIN-LIKE PROTEIN YNEN"/>
    <property type="match status" value="1"/>
</dbReference>
<reference evidence="4 5" key="1">
    <citation type="journal article" date="2009" name="Int. J. Syst. Evol. Microbiol.">
        <title>Paenibacillus contaminans sp. nov., isolated from a contaminated laboratory plate.</title>
        <authorList>
            <person name="Chou J.H."/>
            <person name="Lee J.H."/>
            <person name="Lin M.C."/>
            <person name="Chang P.S."/>
            <person name="Arun A.B."/>
            <person name="Young C.C."/>
            <person name="Chen W.M."/>
        </authorList>
    </citation>
    <scope>NUCLEOTIDE SEQUENCE [LARGE SCALE GENOMIC DNA]</scope>
    <source>
        <strain evidence="4 5">CKOBP-6</strain>
    </source>
</reference>
<dbReference type="SUPFAM" id="SSF52833">
    <property type="entry name" value="Thioredoxin-like"/>
    <property type="match status" value="1"/>
</dbReference>
<protein>
    <submittedName>
        <fullName evidence="4">TlpA family protein disulfide reductase</fullName>
    </submittedName>
</protein>
<dbReference type="PROSITE" id="PS51352">
    <property type="entry name" value="THIOREDOXIN_2"/>
    <property type="match status" value="1"/>
</dbReference>
<feature type="signal peptide" evidence="2">
    <location>
        <begin position="1"/>
        <end position="20"/>
    </location>
</feature>
<dbReference type="InterPro" id="IPR017937">
    <property type="entry name" value="Thioredoxin_CS"/>
</dbReference>
<name>A0A329LPR5_9BACL</name>
<organism evidence="4 5">
    <name type="scientific">Paenibacillus contaminans</name>
    <dbReference type="NCBI Taxonomy" id="450362"/>
    <lineage>
        <taxon>Bacteria</taxon>
        <taxon>Bacillati</taxon>
        <taxon>Bacillota</taxon>
        <taxon>Bacilli</taxon>
        <taxon>Bacillales</taxon>
        <taxon>Paenibacillaceae</taxon>
        <taxon>Paenibacillus</taxon>
    </lineage>
</organism>
<dbReference type="CDD" id="cd02966">
    <property type="entry name" value="TlpA_like_family"/>
    <property type="match status" value="1"/>
</dbReference>
<dbReference type="Pfam" id="PF00578">
    <property type="entry name" value="AhpC-TSA"/>
    <property type="match status" value="1"/>
</dbReference>
<feature type="chain" id="PRO_5039410733" evidence="2">
    <location>
        <begin position="21"/>
        <end position="181"/>
    </location>
</feature>
<dbReference type="EMBL" id="QMFB01000049">
    <property type="protein sequence ID" value="RAV09498.1"/>
    <property type="molecule type" value="Genomic_DNA"/>
</dbReference>
<dbReference type="AlphaFoldDB" id="A0A329LPR5"/>
<dbReference type="InterPro" id="IPR036249">
    <property type="entry name" value="Thioredoxin-like_sf"/>
</dbReference>
<dbReference type="RefSeq" id="WP_113036528.1">
    <property type="nucleotide sequence ID" value="NZ_QMFB01000049.1"/>
</dbReference>
<keyword evidence="5" id="KW-1185">Reference proteome</keyword>
<dbReference type="PROSITE" id="PS00194">
    <property type="entry name" value="THIOREDOXIN_1"/>
    <property type="match status" value="1"/>
</dbReference>
<dbReference type="InterPro" id="IPR013766">
    <property type="entry name" value="Thioredoxin_domain"/>
</dbReference>
<gene>
    <name evidence="4" type="ORF">DQG23_39365</name>
</gene>
<dbReference type="GO" id="GO:0016491">
    <property type="term" value="F:oxidoreductase activity"/>
    <property type="evidence" value="ECO:0007669"/>
    <property type="project" value="InterPro"/>
</dbReference>
<evidence type="ECO:0000313" key="5">
    <source>
        <dbReference type="Proteomes" id="UP000250369"/>
    </source>
</evidence>
<feature type="domain" description="Thioredoxin" evidence="3">
    <location>
        <begin position="42"/>
        <end position="180"/>
    </location>
</feature>
<sequence length="181" mass="20641">MKRNAIVLLAVLILAGFAVYQNSSANDKEYAADTAVPTETAPKPNFLAPGFTLTGLDGQTYEVGGKRDKPLFLNFWASWCGPCELEAPDLKKMYDKYGDKFDLYAVNITKNDRLDDAKDFVKQFDFKFPVLLDKDGKVTEMYRFQYIPTTFLIDRNGAVREIIHVLEPKELERKIKKLIES</sequence>
<evidence type="ECO:0000256" key="1">
    <source>
        <dbReference type="ARBA" id="ARBA00023157"/>
    </source>
</evidence>
<evidence type="ECO:0000313" key="4">
    <source>
        <dbReference type="EMBL" id="RAV09498.1"/>
    </source>
</evidence>
<dbReference type="Proteomes" id="UP000250369">
    <property type="component" value="Unassembled WGS sequence"/>
</dbReference>
<dbReference type="InterPro" id="IPR050553">
    <property type="entry name" value="Thioredoxin_ResA/DsbE_sf"/>
</dbReference>
<comment type="caution">
    <text evidence="4">The sequence shown here is derived from an EMBL/GenBank/DDBJ whole genome shotgun (WGS) entry which is preliminary data.</text>
</comment>
<proteinExistence type="predicted"/>